<gene>
    <name evidence="2" type="ORF">ACCQ42_09415</name>
</gene>
<dbReference type="Pfam" id="PF07687">
    <property type="entry name" value="M20_dimer"/>
    <property type="match status" value="1"/>
</dbReference>
<dbReference type="InterPro" id="IPR002933">
    <property type="entry name" value="Peptidase_M20"/>
</dbReference>
<dbReference type="Gene3D" id="3.40.630.10">
    <property type="entry name" value="Zn peptidases"/>
    <property type="match status" value="2"/>
</dbReference>
<feature type="domain" description="Peptidase M20 dimerisation" evidence="1">
    <location>
        <begin position="201"/>
        <end position="277"/>
    </location>
</feature>
<dbReference type="SUPFAM" id="SSF53187">
    <property type="entry name" value="Zn-dependent exopeptidases"/>
    <property type="match status" value="1"/>
</dbReference>
<dbReference type="InterPro" id="IPR011650">
    <property type="entry name" value="Peptidase_M20_dimer"/>
</dbReference>
<dbReference type="NCBIfam" id="TIGR01893">
    <property type="entry name" value="aa-his-dipept"/>
    <property type="match status" value="1"/>
</dbReference>
<reference evidence="2 3" key="1">
    <citation type="journal article" date="2025" name="Anaerobe">
        <title>Description of Anaerococcus kampingiae sp. nov., Anaerococcus groningensis sp. nov., Anaerococcus martiniensis sp. nov., and Anaerococcus cruorum sp. nov., isolated from human clinical specimens.</title>
        <authorList>
            <person name="Boiten K.E."/>
            <person name="Meijer J."/>
            <person name="van Wezel E.M."/>
            <person name="Veloo A.C.M."/>
        </authorList>
    </citation>
    <scope>NUCLEOTIDE SEQUENCE [LARGE SCALE GENOMIC DNA]</scope>
    <source>
        <strain evidence="2 3">ENR0874</strain>
    </source>
</reference>
<dbReference type="PANTHER" id="PTHR43501:SF1">
    <property type="entry name" value="CYTOSOL NON-SPECIFIC DIPEPTIDASE"/>
    <property type="match status" value="1"/>
</dbReference>
<dbReference type="InterPro" id="IPR001160">
    <property type="entry name" value="Peptidase_M20C"/>
</dbReference>
<dbReference type="PIRSF" id="PIRSF016599">
    <property type="entry name" value="Xaa-His_dipept"/>
    <property type="match status" value="1"/>
</dbReference>
<organism evidence="2 3">
    <name type="scientific">Anaerococcus kampingae</name>
    <dbReference type="NCBI Taxonomy" id="3115614"/>
    <lineage>
        <taxon>Bacteria</taxon>
        <taxon>Bacillati</taxon>
        <taxon>Bacillota</taxon>
        <taxon>Tissierellia</taxon>
        <taxon>Tissierellales</taxon>
        <taxon>Peptoniphilaceae</taxon>
        <taxon>Anaerococcus</taxon>
    </lineage>
</organism>
<sequence length="468" mass="51807">MDKAYSDYVFKFFRQLAEIPRESGNEKEVSDFLVNFAKERNLEVSQDEALNVIIRKPASKGYEDHPIVALQGHMDMVCVKVEGSDHDFEKDPIKLIEEDGWITADGTTLGADDGIGVAFIMAVLDDDSLKHGPIEAIITTEEETSMGGAGRLDLSQITAKYLINIDSEEEGILTVGCAGGLDLEVNFPKEYEDSQGDFVEVGLKGFAGGHSGMEIDEFRLNAIKTLARLIQGIDGLQIARANGGVKRNAIPSAASAVFAVANRDEAIKLINERIAEVRNEYKDVDPDGEIWVKEANFVGKVLSKDLSKRIIDFLYTIHDGLYKKVDGSIVTSSNLGLLEDREDSIFVNLMNRSEIDSQKEDWAKKQALLVEYFGGKAEVVSEYSGWQREDSPIIDLAKEVWKDVHGDEMEVSTTHGGLECGLFKKTLKDTEMISFGPDIEGAHSPAERVNIESVANNYKFLVELLERI</sequence>
<proteinExistence type="predicted"/>
<name>A0ABW9MG54_9FIRM</name>
<evidence type="ECO:0000313" key="3">
    <source>
        <dbReference type="Proteomes" id="UP001637994"/>
    </source>
</evidence>
<dbReference type="EMBL" id="JBGMEF010000043">
    <property type="protein sequence ID" value="MFO3667988.1"/>
    <property type="molecule type" value="Genomic_DNA"/>
</dbReference>
<dbReference type="PRINTS" id="PR00934">
    <property type="entry name" value="XHISDIPTASE"/>
</dbReference>
<dbReference type="Proteomes" id="UP001637994">
    <property type="component" value="Unassembled WGS sequence"/>
</dbReference>
<dbReference type="RefSeq" id="WP_410036004.1">
    <property type="nucleotide sequence ID" value="NZ_JBGMEF010000043.1"/>
</dbReference>
<protein>
    <submittedName>
        <fullName evidence="2">Aminoacyl-histidine dipeptidase</fullName>
    </submittedName>
</protein>
<dbReference type="CDD" id="cd03890">
    <property type="entry name" value="M20_pepD"/>
    <property type="match status" value="1"/>
</dbReference>
<dbReference type="PANTHER" id="PTHR43501">
    <property type="entry name" value="CYTOSOL NON-SPECIFIC DIPEPTIDASE"/>
    <property type="match status" value="1"/>
</dbReference>
<keyword evidence="3" id="KW-1185">Reference proteome</keyword>
<dbReference type="Pfam" id="PF01546">
    <property type="entry name" value="Peptidase_M20"/>
    <property type="match status" value="1"/>
</dbReference>
<accession>A0ABW9MG54</accession>
<comment type="caution">
    <text evidence="2">The sequence shown here is derived from an EMBL/GenBank/DDBJ whole genome shotgun (WGS) entry which is preliminary data.</text>
</comment>
<evidence type="ECO:0000259" key="1">
    <source>
        <dbReference type="Pfam" id="PF07687"/>
    </source>
</evidence>
<evidence type="ECO:0000313" key="2">
    <source>
        <dbReference type="EMBL" id="MFO3667988.1"/>
    </source>
</evidence>